<reference evidence="2 3" key="3">
    <citation type="journal article" date="2015" name="Genome Announc.">
        <title>Draft Genome Sequence of the Archiascomycetous Yeast Saitoella complicata.</title>
        <authorList>
            <person name="Yamauchi K."/>
            <person name="Kondo S."/>
            <person name="Hamamoto M."/>
            <person name="Takahashi Y."/>
            <person name="Ogura Y."/>
            <person name="Hayashi T."/>
            <person name="Nishida H."/>
        </authorList>
    </citation>
    <scope>NUCLEOTIDE SEQUENCE [LARGE SCALE GENOMIC DNA]</scope>
    <source>
        <strain evidence="2 3">NRRL Y-17804</strain>
    </source>
</reference>
<dbReference type="AlphaFoldDB" id="A0A0E9N7N1"/>
<protein>
    <submittedName>
        <fullName evidence="2">Uncharacterized protein</fullName>
    </submittedName>
</protein>
<feature type="region of interest" description="Disordered" evidence="1">
    <location>
        <begin position="57"/>
        <end position="101"/>
    </location>
</feature>
<proteinExistence type="predicted"/>
<evidence type="ECO:0000256" key="1">
    <source>
        <dbReference type="SAM" id="MobiDB-lite"/>
    </source>
</evidence>
<comment type="caution">
    <text evidence="2">The sequence shown here is derived from an EMBL/GenBank/DDBJ whole genome shotgun (WGS) entry which is preliminary data.</text>
</comment>
<evidence type="ECO:0000313" key="2">
    <source>
        <dbReference type="EMBL" id="GAO45818.1"/>
    </source>
</evidence>
<feature type="region of interest" description="Disordered" evidence="1">
    <location>
        <begin position="1"/>
        <end position="36"/>
    </location>
</feature>
<name>A0A0E9N7N1_SAICN</name>
<dbReference type="Proteomes" id="UP000033140">
    <property type="component" value="Unassembled WGS sequence"/>
</dbReference>
<keyword evidence="3" id="KW-1185">Reference proteome</keyword>
<evidence type="ECO:0000313" key="3">
    <source>
        <dbReference type="Proteomes" id="UP000033140"/>
    </source>
</evidence>
<reference evidence="2 3" key="2">
    <citation type="journal article" date="2014" name="J. Gen. Appl. Microbiol.">
        <title>The early diverging ascomycetous budding yeast Saitoella complicata has three histone deacetylases belonging to the Clr6, Hos2, and Rpd3 lineages.</title>
        <authorList>
            <person name="Nishida H."/>
            <person name="Matsumoto T."/>
            <person name="Kondo S."/>
            <person name="Hamamoto M."/>
            <person name="Yoshikawa H."/>
        </authorList>
    </citation>
    <scope>NUCLEOTIDE SEQUENCE [LARGE SCALE GENOMIC DNA]</scope>
    <source>
        <strain evidence="2 3">NRRL Y-17804</strain>
    </source>
</reference>
<reference evidence="2 3" key="1">
    <citation type="journal article" date="2011" name="J. Gen. Appl. Microbiol.">
        <title>Draft genome sequencing of the enigmatic yeast Saitoella complicata.</title>
        <authorList>
            <person name="Nishida H."/>
            <person name="Hamamoto M."/>
            <person name="Sugiyama J."/>
        </authorList>
    </citation>
    <scope>NUCLEOTIDE SEQUENCE [LARGE SCALE GENOMIC DNA]</scope>
    <source>
        <strain evidence="2 3">NRRL Y-17804</strain>
    </source>
</reference>
<dbReference type="EMBL" id="BACD03000001">
    <property type="protein sequence ID" value="GAO45818.1"/>
    <property type="molecule type" value="Genomic_DNA"/>
</dbReference>
<organism evidence="2 3">
    <name type="scientific">Saitoella complicata (strain BCRC 22490 / CBS 7301 / JCM 7358 / NBRC 10748 / NRRL Y-17804)</name>
    <dbReference type="NCBI Taxonomy" id="698492"/>
    <lineage>
        <taxon>Eukaryota</taxon>
        <taxon>Fungi</taxon>
        <taxon>Dikarya</taxon>
        <taxon>Ascomycota</taxon>
        <taxon>Taphrinomycotina</taxon>
        <taxon>Taphrinomycotina incertae sedis</taxon>
        <taxon>Saitoella</taxon>
    </lineage>
</organism>
<sequence>MMFLHRWQGGAPLSTGPTSDRRSSGPSRSLNSWKLHARTRDGTAGIFEGIDAIIYPITPPSKKAQPPDAVDAGPPSTAHGRTRDPKCLRGASRVLRQPSAP</sequence>
<accession>A0A0E9N7N1</accession>
<gene>
    <name evidence="2" type="ORF">G7K_0068-t1</name>
</gene>